<accession>A0A8T0GXH5</accession>
<proteinExistence type="inferred from homology"/>
<comment type="similarity">
    <text evidence="1">Belongs to the short-chain dehydrogenases/reductases (SDR) family.</text>
</comment>
<dbReference type="PRINTS" id="PR00081">
    <property type="entry name" value="GDHRDH"/>
</dbReference>
<dbReference type="PANTHER" id="PTHR43490:SF99">
    <property type="entry name" value="SHORT-CHAIN DEHYDROGENASE_REDUCTASE"/>
    <property type="match status" value="1"/>
</dbReference>
<dbReference type="InterPro" id="IPR036291">
    <property type="entry name" value="NAD(P)-bd_dom_sf"/>
</dbReference>
<dbReference type="GO" id="GO:0016491">
    <property type="term" value="F:oxidoreductase activity"/>
    <property type="evidence" value="ECO:0007669"/>
    <property type="project" value="UniProtKB-KW"/>
</dbReference>
<keyword evidence="5" id="KW-1185">Reference proteome</keyword>
<comment type="caution">
    <text evidence="4">The sequence shown here is derived from an EMBL/GenBank/DDBJ whole genome shotgun (WGS) entry which is preliminary data.</text>
</comment>
<dbReference type="EMBL" id="CM026430">
    <property type="protein sequence ID" value="KAG0562804.1"/>
    <property type="molecule type" value="Genomic_DNA"/>
</dbReference>
<evidence type="ECO:0000256" key="3">
    <source>
        <dbReference type="ARBA" id="ARBA00023002"/>
    </source>
</evidence>
<organism evidence="4 5">
    <name type="scientific">Ceratodon purpureus</name>
    <name type="common">Fire moss</name>
    <name type="synonym">Dicranum purpureum</name>
    <dbReference type="NCBI Taxonomy" id="3225"/>
    <lineage>
        <taxon>Eukaryota</taxon>
        <taxon>Viridiplantae</taxon>
        <taxon>Streptophyta</taxon>
        <taxon>Embryophyta</taxon>
        <taxon>Bryophyta</taxon>
        <taxon>Bryophytina</taxon>
        <taxon>Bryopsida</taxon>
        <taxon>Dicranidae</taxon>
        <taxon>Pseudoditrichales</taxon>
        <taxon>Ditrichaceae</taxon>
        <taxon>Ceratodon</taxon>
    </lineage>
</organism>
<evidence type="ECO:0000256" key="2">
    <source>
        <dbReference type="ARBA" id="ARBA00022857"/>
    </source>
</evidence>
<dbReference type="GO" id="GO:0016020">
    <property type="term" value="C:membrane"/>
    <property type="evidence" value="ECO:0007669"/>
    <property type="project" value="TreeGrafter"/>
</dbReference>
<evidence type="ECO:0000256" key="1">
    <source>
        <dbReference type="ARBA" id="ARBA00006484"/>
    </source>
</evidence>
<dbReference type="Gene3D" id="3.40.50.720">
    <property type="entry name" value="NAD(P)-binding Rossmann-like Domain"/>
    <property type="match status" value="1"/>
</dbReference>
<dbReference type="Pfam" id="PF00106">
    <property type="entry name" value="adh_short"/>
    <property type="match status" value="1"/>
</dbReference>
<dbReference type="InterPro" id="IPR002347">
    <property type="entry name" value="SDR_fam"/>
</dbReference>
<name>A0A8T0GXH5_CERPU</name>
<evidence type="ECO:0000313" key="4">
    <source>
        <dbReference type="EMBL" id="KAG0562804.1"/>
    </source>
</evidence>
<dbReference type="SUPFAM" id="SSF51735">
    <property type="entry name" value="NAD(P)-binding Rossmann-fold domains"/>
    <property type="match status" value="1"/>
</dbReference>
<keyword evidence="2" id="KW-0521">NADP</keyword>
<dbReference type="Proteomes" id="UP000822688">
    <property type="component" value="Chromosome 9"/>
</dbReference>
<protein>
    <submittedName>
        <fullName evidence="4">Uncharacterized protein</fullName>
    </submittedName>
</protein>
<keyword evidence="3" id="KW-0560">Oxidoreductase</keyword>
<sequence>MGYVTEVLVDRWWSLETVAVVTGGDKGIGLEIVRRLALEGLTVILTARDEARGLQSTQSLYARGLQNVVFHMLDKSRTQFVEWIQKAYGGVDIFVNNAAVFHNDNVYETAVETVNIKPGVRVYKTGTNSHHLEPYSCEASPPLSELSSNQSSRSRYFHSEVRKEEVGGSTIKWTTKCNM</sequence>
<gene>
    <name evidence="4" type="ORF">KC19_9G172500</name>
</gene>
<dbReference type="PANTHER" id="PTHR43490">
    <property type="entry name" value="(+)-NEOMENTHOL DEHYDROGENASE"/>
    <property type="match status" value="1"/>
</dbReference>
<reference evidence="4" key="1">
    <citation type="submission" date="2020-06" db="EMBL/GenBank/DDBJ databases">
        <title>WGS assembly of Ceratodon purpureus strain R40.</title>
        <authorList>
            <person name="Carey S.B."/>
            <person name="Jenkins J."/>
            <person name="Shu S."/>
            <person name="Lovell J.T."/>
            <person name="Sreedasyam A."/>
            <person name="Maumus F."/>
            <person name="Tiley G.P."/>
            <person name="Fernandez-Pozo N."/>
            <person name="Barry K."/>
            <person name="Chen C."/>
            <person name="Wang M."/>
            <person name="Lipzen A."/>
            <person name="Daum C."/>
            <person name="Saski C.A."/>
            <person name="Payton A.C."/>
            <person name="Mcbreen J.C."/>
            <person name="Conrad R.E."/>
            <person name="Kollar L.M."/>
            <person name="Olsson S."/>
            <person name="Huttunen S."/>
            <person name="Landis J.B."/>
            <person name="Wickett N.J."/>
            <person name="Johnson M.G."/>
            <person name="Rensing S.A."/>
            <person name="Grimwood J."/>
            <person name="Schmutz J."/>
            <person name="Mcdaniel S.F."/>
        </authorList>
    </citation>
    <scope>NUCLEOTIDE SEQUENCE</scope>
    <source>
        <strain evidence="4">R40</strain>
    </source>
</reference>
<dbReference type="AlphaFoldDB" id="A0A8T0GXH5"/>
<evidence type="ECO:0000313" key="5">
    <source>
        <dbReference type="Proteomes" id="UP000822688"/>
    </source>
</evidence>